<comment type="caution">
    <text evidence="7">The sequence shown here is derived from an EMBL/GenBank/DDBJ whole genome shotgun (WGS) entry which is preliminary data.</text>
</comment>
<evidence type="ECO:0000256" key="3">
    <source>
        <dbReference type="ARBA" id="ARBA00022833"/>
    </source>
</evidence>
<dbReference type="EMBL" id="JARBHB010000003">
    <property type="protein sequence ID" value="KAJ8888999.1"/>
    <property type="molecule type" value="Genomic_DNA"/>
</dbReference>
<feature type="domain" description="ZZ-type" evidence="6">
    <location>
        <begin position="338"/>
        <end position="390"/>
    </location>
</feature>
<organism evidence="7 8">
    <name type="scientific">Dryococelus australis</name>
    <dbReference type="NCBI Taxonomy" id="614101"/>
    <lineage>
        <taxon>Eukaryota</taxon>
        <taxon>Metazoa</taxon>
        <taxon>Ecdysozoa</taxon>
        <taxon>Arthropoda</taxon>
        <taxon>Hexapoda</taxon>
        <taxon>Insecta</taxon>
        <taxon>Pterygota</taxon>
        <taxon>Neoptera</taxon>
        <taxon>Polyneoptera</taxon>
        <taxon>Phasmatodea</taxon>
        <taxon>Verophasmatodea</taxon>
        <taxon>Anareolatae</taxon>
        <taxon>Phasmatidae</taxon>
        <taxon>Eurycanthinae</taxon>
        <taxon>Dryococelus</taxon>
    </lineage>
</organism>
<dbReference type="Pfam" id="PF00569">
    <property type="entry name" value="ZZ"/>
    <property type="match status" value="1"/>
</dbReference>
<dbReference type="PANTHER" id="PTHR24202">
    <property type="entry name" value="E3 UBIQUITIN-PROTEIN LIGASE MIB2"/>
    <property type="match status" value="1"/>
</dbReference>
<accession>A0ABQ9HY26</accession>
<feature type="compositionally biased region" description="Polar residues" evidence="5">
    <location>
        <begin position="1"/>
        <end position="12"/>
    </location>
</feature>
<evidence type="ECO:0000313" key="7">
    <source>
        <dbReference type="EMBL" id="KAJ8888999.1"/>
    </source>
</evidence>
<feature type="region of interest" description="Disordered" evidence="5">
    <location>
        <begin position="136"/>
        <end position="162"/>
    </location>
</feature>
<dbReference type="InterPro" id="IPR000433">
    <property type="entry name" value="Znf_ZZ"/>
</dbReference>
<evidence type="ECO:0000259" key="6">
    <source>
        <dbReference type="PROSITE" id="PS50135"/>
    </source>
</evidence>
<keyword evidence="8" id="KW-1185">Reference proteome</keyword>
<dbReference type="Proteomes" id="UP001159363">
    <property type="component" value="Chromosome 3"/>
</dbReference>
<keyword evidence="2 4" id="KW-0863">Zinc-finger</keyword>
<dbReference type="PANTHER" id="PTHR24202:SF4">
    <property type="entry name" value="E3 UBIQUITIN-PROTEIN LIGASE MIB2-RELATED"/>
    <property type="match status" value="1"/>
</dbReference>
<protein>
    <recommendedName>
        <fullName evidence="6">ZZ-type domain-containing protein</fullName>
    </recommendedName>
</protein>
<evidence type="ECO:0000313" key="8">
    <source>
        <dbReference type="Proteomes" id="UP001159363"/>
    </source>
</evidence>
<gene>
    <name evidence="7" type="ORF">PR048_008493</name>
</gene>
<name>A0ABQ9HY26_9NEOP</name>
<dbReference type="SUPFAM" id="SSF57850">
    <property type="entry name" value="RING/U-box"/>
    <property type="match status" value="1"/>
</dbReference>
<feature type="compositionally biased region" description="Basic and acidic residues" evidence="5">
    <location>
        <begin position="141"/>
        <end position="162"/>
    </location>
</feature>
<dbReference type="InterPro" id="IPR043145">
    <property type="entry name" value="Znf_ZZ_sf"/>
</dbReference>
<sequence>MEESSSETSLDNFSLRETDNEDENWEYYVERMKDQQEEDVQDEEEDEEPSVVNTDTTNLRAGDRDTLIGAYDSLMSLCCPNLLCPRRRYLFRNDERRKELIMGAAKRGGSEREGKVYTNQSELYIVGWPREPRETSAGIVGRRDGGDLRRGVGTRRDGSEKLGGEMRNASRLRQRIVHVRVDLNLNKQLRADVQKHNETVDRKMEVLKRLIDVTVFLGRQELAFQGHEEREGSSNWESVTELIVIEIKAQIRLTPFMALIIDETTDITNMSQLSSVLRYVASEENNEERFLSFTGVSTDRLAESLADHIFKLVGKYVCGDKLVSQTYDGTAVVSGVKHQNIICDGCMEHGIVGMRWKCVRCYDYDLCTHCYMADEHDLTHLFQRFETASSSGFVLGQKSSGACLENCAPMEAEIQMHSLRGTDACPVYRTGLVTYRWGTESGSGKVILRLRLTGLAGLHGHCFTASWAGDGRNACKSWSIRYGYWMLAECWPWRWGQNSRFVIRDGFCGWRVRSAERVAEAPLCLHLNFLFPNDNHSLRALDEDSPKATARPRPLPCPHAAALLLLGNHRQNFASDYPRLTLMPLQHSIPYPSGALELILNRPLPIRFQEIQCYITILSVLITRYNTHSVGLGIEGLHTAMKTLHSETPSDPGHKTTVDSYLLLFVKEGRDITAPLWATGKHIARVTMPVVRRFTALVL</sequence>
<feature type="compositionally biased region" description="Acidic residues" evidence="5">
    <location>
        <begin position="36"/>
        <end position="49"/>
    </location>
</feature>
<evidence type="ECO:0000256" key="2">
    <source>
        <dbReference type="ARBA" id="ARBA00022771"/>
    </source>
</evidence>
<keyword evidence="3" id="KW-0862">Zinc</keyword>
<dbReference type="Gene3D" id="3.30.60.90">
    <property type="match status" value="1"/>
</dbReference>
<evidence type="ECO:0000256" key="5">
    <source>
        <dbReference type="SAM" id="MobiDB-lite"/>
    </source>
</evidence>
<reference evidence="7 8" key="1">
    <citation type="submission" date="2023-02" db="EMBL/GenBank/DDBJ databases">
        <title>LHISI_Scaffold_Assembly.</title>
        <authorList>
            <person name="Stuart O.P."/>
            <person name="Cleave R."/>
            <person name="Magrath M.J.L."/>
            <person name="Mikheyev A.S."/>
        </authorList>
    </citation>
    <scope>NUCLEOTIDE SEQUENCE [LARGE SCALE GENOMIC DNA]</scope>
    <source>
        <strain evidence="7">Daus_M_001</strain>
        <tissue evidence="7">Leg muscle</tissue>
    </source>
</reference>
<dbReference type="PROSITE" id="PS50135">
    <property type="entry name" value="ZF_ZZ_2"/>
    <property type="match status" value="1"/>
</dbReference>
<dbReference type="SMART" id="SM00291">
    <property type="entry name" value="ZnF_ZZ"/>
    <property type="match status" value="1"/>
</dbReference>
<evidence type="ECO:0000256" key="4">
    <source>
        <dbReference type="PROSITE-ProRule" id="PRU00228"/>
    </source>
</evidence>
<evidence type="ECO:0000256" key="1">
    <source>
        <dbReference type="ARBA" id="ARBA00022723"/>
    </source>
</evidence>
<dbReference type="PROSITE" id="PS01357">
    <property type="entry name" value="ZF_ZZ_1"/>
    <property type="match status" value="1"/>
</dbReference>
<keyword evidence="1" id="KW-0479">Metal-binding</keyword>
<feature type="region of interest" description="Disordered" evidence="5">
    <location>
        <begin position="1"/>
        <end position="55"/>
    </location>
</feature>
<proteinExistence type="predicted"/>